<feature type="region of interest" description="Disordered" evidence="1">
    <location>
        <begin position="324"/>
        <end position="356"/>
    </location>
</feature>
<accession>A0ABT0CAB9</accession>
<dbReference type="SUPFAM" id="SSF49452">
    <property type="entry name" value="Starch-binding domain-like"/>
    <property type="match status" value="1"/>
</dbReference>
<evidence type="ECO:0000313" key="3">
    <source>
        <dbReference type="EMBL" id="MCJ2542731.1"/>
    </source>
</evidence>
<dbReference type="Gene3D" id="2.60.40.1120">
    <property type="entry name" value="Carboxypeptidase-like, regulatory domain"/>
    <property type="match status" value="1"/>
</dbReference>
<gene>
    <name evidence="3" type="ORF">JX360_07390</name>
</gene>
<sequence length="356" mass="39527">MRMLKTHRAFRSGILSLWSWLALSSGAWAQAPATPIPRLTPLFPFQNPPFPPANGNGSQSNPQGSARVVGQVSNSVGQPVVGAQVQLEGTENPNEPIQTDERGAFELNQAQPGRRLLTVWHPDYESAQQEIVLQAGLTTPVDVVLQVPIRPQPRRRLGILGVGGLEQTQLLGQRLTLEVVRLGLIPDGETVVPLDNRRIQPILRKVGWPIYELFEWDRRKPEAVAQFFDYLGLEAIVIARVDVLTRPASPTELSLRSRSRLELWRFDEQGNLVVQVLAEASRDQVERSNLNAAELAQLYQIQVTQMAQEVGSRWQDNHPLAQYLEPADGEAPPPRSRLDTTVELRIPADPATPAPP</sequence>
<comment type="caution">
    <text evidence="3">The sequence shown here is derived from an EMBL/GenBank/DDBJ whole genome shotgun (WGS) entry which is preliminary data.</text>
</comment>
<organism evidence="3 4">
    <name type="scientific">Thermostichus vulcanus str. 'Rupite'</name>
    <dbReference type="NCBI Taxonomy" id="2813851"/>
    <lineage>
        <taxon>Bacteria</taxon>
        <taxon>Bacillati</taxon>
        <taxon>Cyanobacteriota</taxon>
        <taxon>Cyanophyceae</taxon>
        <taxon>Thermostichales</taxon>
        <taxon>Thermostichaceae</taxon>
        <taxon>Thermostichus</taxon>
    </lineage>
</organism>
<keyword evidence="2" id="KW-0732">Signal</keyword>
<feature type="region of interest" description="Disordered" evidence="1">
    <location>
        <begin position="45"/>
        <end position="69"/>
    </location>
</feature>
<dbReference type="InterPro" id="IPR013784">
    <property type="entry name" value="Carb-bd-like_fold"/>
</dbReference>
<evidence type="ECO:0000313" key="4">
    <source>
        <dbReference type="Proteomes" id="UP000830835"/>
    </source>
</evidence>
<evidence type="ECO:0000256" key="1">
    <source>
        <dbReference type="SAM" id="MobiDB-lite"/>
    </source>
</evidence>
<dbReference type="Proteomes" id="UP000830835">
    <property type="component" value="Unassembled WGS sequence"/>
</dbReference>
<keyword evidence="4" id="KW-1185">Reference proteome</keyword>
<reference evidence="3" key="1">
    <citation type="submission" date="2021-02" db="EMBL/GenBank/DDBJ databases">
        <title>The CRISPR/cas machinery reduction and long-range gene transfer in the hot spring cyanobacterium Synechococcus.</title>
        <authorList>
            <person name="Dvorak P."/>
            <person name="Jahodarova E."/>
            <person name="Hasler P."/>
            <person name="Poulickova A."/>
        </authorList>
    </citation>
    <scope>NUCLEOTIDE SEQUENCE</scope>
    <source>
        <strain evidence="3">Rupite</strain>
    </source>
</reference>
<feature type="chain" id="PRO_5047450064" evidence="2">
    <location>
        <begin position="30"/>
        <end position="356"/>
    </location>
</feature>
<proteinExistence type="predicted"/>
<evidence type="ECO:0000256" key="2">
    <source>
        <dbReference type="SAM" id="SignalP"/>
    </source>
</evidence>
<dbReference type="EMBL" id="JAFIRA010000015">
    <property type="protein sequence ID" value="MCJ2542731.1"/>
    <property type="molecule type" value="Genomic_DNA"/>
</dbReference>
<protein>
    <submittedName>
        <fullName evidence="3">Carboxypeptidase regulatory-like domain-containing protein</fullName>
    </submittedName>
</protein>
<feature type="compositionally biased region" description="Polar residues" evidence="1">
    <location>
        <begin position="55"/>
        <end position="64"/>
    </location>
</feature>
<feature type="signal peptide" evidence="2">
    <location>
        <begin position="1"/>
        <end position="29"/>
    </location>
</feature>
<name>A0ABT0CAB9_THEVL</name>
<dbReference type="Pfam" id="PF13620">
    <property type="entry name" value="CarboxypepD_reg"/>
    <property type="match status" value="1"/>
</dbReference>